<dbReference type="Proteomes" id="UP001054945">
    <property type="component" value="Unassembled WGS sequence"/>
</dbReference>
<evidence type="ECO:0000313" key="3">
    <source>
        <dbReference type="Proteomes" id="UP001054945"/>
    </source>
</evidence>
<protein>
    <submittedName>
        <fullName evidence="2">Uncharacterized protein</fullName>
    </submittedName>
</protein>
<reference evidence="2 3" key="1">
    <citation type="submission" date="2021-06" db="EMBL/GenBank/DDBJ databases">
        <title>Caerostris extrusa draft genome.</title>
        <authorList>
            <person name="Kono N."/>
            <person name="Arakawa K."/>
        </authorList>
    </citation>
    <scope>NUCLEOTIDE SEQUENCE [LARGE SCALE GENOMIC DNA]</scope>
</reference>
<accession>A0AAV4RJY7</accession>
<feature type="compositionally biased region" description="Basic and acidic residues" evidence="1">
    <location>
        <begin position="11"/>
        <end position="21"/>
    </location>
</feature>
<name>A0AAV4RJY7_CAEEX</name>
<keyword evidence="3" id="KW-1185">Reference proteome</keyword>
<dbReference type="EMBL" id="BPLR01007942">
    <property type="protein sequence ID" value="GIY20874.1"/>
    <property type="molecule type" value="Genomic_DNA"/>
</dbReference>
<comment type="caution">
    <text evidence="2">The sequence shown here is derived from an EMBL/GenBank/DDBJ whole genome shotgun (WGS) entry which is preliminary data.</text>
</comment>
<gene>
    <name evidence="2" type="ORF">CEXT_393951</name>
</gene>
<evidence type="ECO:0000313" key="2">
    <source>
        <dbReference type="EMBL" id="GIY20874.1"/>
    </source>
</evidence>
<organism evidence="2 3">
    <name type="scientific">Caerostris extrusa</name>
    <name type="common">Bark spider</name>
    <name type="synonym">Caerostris bankana</name>
    <dbReference type="NCBI Taxonomy" id="172846"/>
    <lineage>
        <taxon>Eukaryota</taxon>
        <taxon>Metazoa</taxon>
        <taxon>Ecdysozoa</taxon>
        <taxon>Arthropoda</taxon>
        <taxon>Chelicerata</taxon>
        <taxon>Arachnida</taxon>
        <taxon>Araneae</taxon>
        <taxon>Araneomorphae</taxon>
        <taxon>Entelegynae</taxon>
        <taxon>Araneoidea</taxon>
        <taxon>Araneidae</taxon>
        <taxon>Caerostris</taxon>
    </lineage>
</organism>
<feature type="region of interest" description="Disordered" evidence="1">
    <location>
        <begin position="11"/>
        <end position="31"/>
    </location>
</feature>
<evidence type="ECO:0000256" key="1">
    <source>
        <dbReference type="SAM" id="MobiDB-lite"/>
    </source>
</evidence>
<proteinExistence type="predicted"/>
<dbReference type="AlphaFoldDB" id="A0AAV4RJY7"/>
<sequence>MLIQGVTRQCDSSRKESHSDVLRNQSGKDFGNPGVGCFTARTQKIWGNMFQWISFMEFVPCKESLHQHYTSSSINNANRLQKMTRVSMKYELPYPWYIVINNSMDLYYIE</sequence>